<keyword evidence="2" id="KW-1185">Reference proteome</keyword>
<evidence type="ECO:0000313" key="1">
    <source>
        <dbReference type="EMBL" id="OAG13926.1"/>
    </source>
</evidence>
<protein>
    <submittedName>
        <fullName evidence="1">Uncharacterized protein</fullName>
    </submittedName>
</protein>
<gene>
    <name evidence="1" type="ORF">CC77DRAFT_581229</name>
</gene>
<dbReference type="RefSeq" id="XP_018379347.1">
    <property type="nucleotide sequence ID" value="XM_018532343.1"/>
</dbReference>
<dbReference type="GeneID" id="29117937"/>
<reference evidence="1 2" key="1">
    <citation type="submission" date="2016-05" db="EMBL/GenBank/DDBJ databases">
        <title>Comparative analysis of secretome profiles of manganese(II)-oxidizing ascomycete fungi.</title>
        <authorList>
            <consortium name="DOE Joint Genome Institute"/>
            <person name="Zeiner C.A."/>
            <person name="Purvine S.O."/>
            <person name="Zink E.M."/>
            <person name="Wu S."/>
            <person name="Pasa-Tolic L."/>
            <person name="Chaput D.L."/>
            <person name="Haridas S."/>
            <person name="Grigoriev I.V."/>
            <person name="Santelli C.M."/>
            <person name="Hansel C.M."/>
        </authorList>
    </citation>
    <scope>NUCLEOTIDE SEQUENCE [LARGE SCALE GENOMIC DNA]</scope>
    <source>
        <strain evidence="1 2">SRC1lrK2f</strain>
    </source>
</reference>
<dbReference type="EMBL" id="KV441504">
    <property type="protein sequence ID" value="OAG13926.1"/>
    <property type="molecule type" value="Genomic_DNA"/>
</dbReference>
<dbReference type="Proteomes" id="UP000077248">
    <property type="component" value="Unassembled WGS sequence"/>
</dbReference>
<dbReference type="KEGG" id="aalt:CC77DRAFT_581229"/>
<sequence>MSATNHSGPTIHTALVLSIQPSSTSPHPPPPTHAYARIAQPLPPKVMAAFPIVLISNAAKKKRRSPAYFQMQVQAIGSGTRTASPATAANIIITFGVERECAAANVTHLQSAASHVTEM</sequence>
<proteinExistence type="predicted"/>
<evidence type="ECO:0000313" key="2">
    <source>
        <dbReference type="Proteomes" id="UP000077248"/>
    </source>
</evidence>
<organism evidence="1 2">
    <name type="scientific">Alternaria alternata</name>
    <name type="common">Alternaria rot fungus</name>
    <name type="synonym">Torula alternata</name>
    <dbReference type="NCBI Taxonomy" id="5599"/>
    <lineage>
        <taxon>Eukaryota</taxon>
        <taxon>Fungi</taxon>
        <taxon>Dikarya</taxon>
        <taxon>Ascomycota</taxon>
        <taxon>Pezizomycotina</taxon>
        <taxon>Dothideomycetes</taxon>
        <taxon>Pleosporomycetidae</taxon>
        <taxon>Pleosporales</taxon>
        <taxon>Pleosporineae</taxon>
        <taxon>Pleosporaceae</taxon>
        <taxon>Alternaria</taxon>
        <taxon>Alternaria sect. Alternaria</taxon>
        <taxon>Alternaria alternata complex</taxon>
    </lineage>
</organism>
<name>A0A177D359_ALTAL</name>
<dbReference type="AlphaFoldDB" id="A0A177D359"/>
<accession>A0A177D359</accession>
<dbReference type="VEuPathDB" id="FungiDB:CC77DRAFT_581229"/>